<evidence type="ECO:0000256" key="18">
    <source>
        <dbReference type="ARBA" id="ARBA00048679"/>
    </source>
</evidence>
<comment type="cofactor">
    <cofactor evidence="1">
        <name>Mg(2+)</name>
        <dbReference type="ChEBI" id="CHEBI:18420"/>
    </cofactor>
</comment>
<evidence type="ECO:0000256" key="7">
    <source>
        <dbReference type="ARBA" id="ARBA00022679"/>
    </source>
</evidence>
<dbReference type="InterPro" id="IPR011009">
    <property type="entry name" value="Kinase-like_dom_sf"/>
</dbReference>
<dbReference type="PROSITE" id="PS00108">
    <property type="entry name" value="PROTEIN_KINASE_ST"/>
    <property type="match status" value="1"/>
</dbReference>
<keyword evidence="9" id="KW-0547">Nucleotide-binding</keyword>
<dbReference type="PANTHER" id="PTHR22972">
    <property type="entry name" value="SERINE/THREONINE PROTEIN KINASE"/>
    <property type="match status" value="1"/>
</dbReference>
<proteinExistence type="predicted"/>
<evidence type="ECO:0000313" key="20">
    <source>
        <dbReference type="Proteomes" id="UP000515163"/>
    </source>
</evidence>
<keyword evidence="12" id="KW-0999">Mitochondrion inner membrane</keyword>
<dbReference type="InterPro" id="IPR051511">
    <property type="entry name" value="MitoQC_Scaffold_Kinases"/>
</dbReference>
<dbReference type="Proteomes" id="UP000515163">
    <property type="component" value="Unplaced"/>
</dbReference>
<evidence type="ECO:0000256" key="10">
    <source>
        <dbReference type="ARBA" id="ARBA00022777"/>
    </source>
</evidence>
<reference evidence="21" key="1">
    <citation type="submission" date="2025-08" db="UniProtKB">
        <authorList>
            <consortium name="RefSeq"/>
        </authorList>
    </citation>
    <scope>IDENTIFICATION</scope>
    <source>
        <tissue evidence="21">Tentacle</tissue>
    </source>
</reference>
<keyword evidence="14" id="KW-0460">Magnesium</keyword>
<evidence type="ECO:0000256" key="17">
    <source>
        <dbReference type="ARBA" id="ARBA00047899"/>
    </source>
</evidence>
<dbReference type="InParanoid" id="A0A6P8IQ29"/>
<keyword evidence="8" id="KW-0479">Metal-binding</keyword>
<evidence type="ECO:0000256" key="13">
    <source>
        <dbReference type="ARBA" id="ARBA00022840"/>
    </source>
</evidence>
<evidence type="ECO:0000256" key="2">
    <source>
        <dbReference type="ARBA" id="ARBA00004434"/>
    </source>
</evidence>
<keyword evidence="13" id="KW-0067">ATP-binding</keyword>
<dbReference type="GO" id="GO:0046872">
    <property type="term" value="F:metal ion binding"/>
    <property type="evidence" value="ECO:0007669"/>
    <property type="project" value="UniProtKB-KW"/>
</dbReference>
<evidence type="ECO:0000256" key="16">
    <source>
        <dbReference type="ARBA" id="ARBA00023128"/>
    </source>
</evidence>
<keyword evidence="15" id="KW-0809">Transit peptide</keyword>
<dbReference type="GO" id="GO:0005524">
    <property type="term" value="F:ATP binding"/>
    <property type="evidence" value="ECO:0007669"/>
    <property type="project" value="UniProtKB-KW"/>
</dbReference>
<evidence type="ECO:0000256" key="5">
    <source>
        <dbReference type="ARBA" id="ARBA00012513"/>
    </source>
</evidence>
<dbReference type="GO" id="GO:0004674">
    <property type="term" value="F:protein serine/threonine kinase activity"/>
    <property type="evidence" value="ECO:0007669"/>
    <property type="project" value="UniProtKB-KW"/>
</dbReference>
<keyword evidence="16" id="KW-0496">Mitochondrion</keyword>
<evidence type="ECO:0000313" key="21">
    <source>
        <dbReference type="RefSeq" id="XP_031569002.1"/>
    </source>
</evidence>
<dbReference type="InterPro" id="IPR008271">
    <property type="entry name" value="Ser/Thr_kinase_AS"/>
</dbReference>
<name>A0A6P8IQ29_ACTTE</name>
<dbReference type="GO" id="GO:0005829">
    <property type="term" value="C:cytosol"/>
    <property type="evidence" value="ECO:0007669"/>
    <property type="project" value="UniProtKB-SubCell"/>
</dbReference>
<comment type="subcellular location">
    <subcellularLocation>
        <location evidence="3">Cytoplasm</location>
        <location evidence="3">Cytosol</location>
    </subcellularLocation>
    <subcellularLocation>
        <location evidence="2">Mitochondrion inner membrane</location>
        <topology evidence="2">Single-pass membrane protein</topology>
    </subcellularLocation>
    <subcellularLocation>
        <location evidence="4">Mitochondrion outer membrane</location>
        <topology evidence="4">Single-pass membrane protein</topology>
    </subcellularLocation>
</comment>
<evidence type="ECO:0000256" key="3">
    <source>
        <dbReference type="ARBA" id="ARBA00004514"/>
    </source>
</evidence>
<protein>
    <recommendedName>
        <fullName evidence="5">non-specific serine/threonine protein kinase</fullName>
        <ecNumber evidence="5">2.7.11.1</ecNumber>
    </recommendedName>
</protein>
<dbReference type="OrthoDB" id="1405469at2759"/>
<keyword evidence="10" id="KW-0418">Kinase</keyword>
<dbReference type="Pfam" id="PF00069">
    <property type="entry name" value="Pkinase"/>
    <property type="match status" value="1"/>
</dbReference>
<gene>
    <name evidence="21" type="primary">LOC116303573</name>
</gene>
<dbReference type="GeneID" id="116303573"/>
<comment type="catalytic activity">
    <reaction evidence="17">
        <text>L-threonyl-[protein] + ATP = O-phospho-L-threonyl-[protein] + ADP + H(+)</text>
        <dbReference type="Rhea" id="RHEA:46608"/>
        <dbReference type="Rhea" id="RHEA-COMP:11060"/>
        <dbReference type="Rhea" id="RHEA-COMP:11605"/>
        <dbReference type="ChEBI" id="CHEBI:15378"/>
        <dbReference type="ChEBI" id="CHEBI:30013"/>
        <dbReference type="ChEBI" id="CHEBI:30616"/>
        <dbReference type="ChEBI" id="CHEBI:61977"/>
        <dbReference type="ChEBI" id="CHEBI:456216"/>
        <dbReference type="EC" id="2.7.11.1"/>
    </reaction>
</comment>
<dbReference type="PROSITE" id="PS50011">
    <property type="entry name" value="PROTEIN_KINASE_DOM"/>
    <property type="match status" value="1"/>
</dbReference>
<dbReference type="GO" id="GO:0005741">
    <property type="term" value="C:mitochondrial outer membrane"/>
    <property type="evidence" value="ECO:0007669"/>
    <property type="project" value="UniProtKB-SubCell"/>
</dbReference>
<accession>A0A6P8IQ29</accession>
<keyword evidence="6" id="KW-0723">Serine/threonine-protein kinase</keyword>
<dbReference type="InterPro" id="IPR000719">
    <property type="entry name" value="Prot_kinase_dom"/>
</dbReference>
<organism evidence="20 21">
    <name type="scientific">Actinia tenebrosa</name>
    <name type="common">Australian red waratah sea anemone</name>
    <dbReference type="NCBI Taxonomy" id="6105"/>
    <lineage>
        <taxon>Eukaryota</taxon>
        <taxon>Metazoa</taxon>
        <taxon>Cnidaria</taxon>
        <taxon>Anthozoa</taxon>
        <taxon>Hexacorallia</taxon>
        <taxon>Actiniaria</taxon>
        <taxon>Actiniidae</taxon>
        <taxon>Actinia</taxon>
    </lineage>
</organism>
<dbReference type="PANTHER" id="PTHR22972:SF7">
    <property type="entry name" value="SERINE_THREONINE-PROTEIN KINASE PINK1, MITOCHONDRIAL"/>
    <property type="match status" value="1"/>
</dbReference>
<comment type="catalytic activity">
    <reaction evidence="18">
        <text>L-seryl-[protein] + ATP = O-phospho-L-seryl-[protein] + ADP + H(+)</text>
        <dbReference type="Rhea" id="RHEA:17989"/>
        <dbReference type="Rhea" id="RHEA-COMP:9863"/>
        <dbReference type="Rhea" id="RHEA-COMP:11604"/>
        <dbReference type="ChEBI" id="CHEBI:15378"/>
        <dbReference type="ChEBI" id="CHEBI:29999"/>
        <dbReference type="ChEBI" id="CHEBI:30616"/>
        <dbReference type="ChEBI" id="CHEBI:83421"/>
        <dbReference type="ChEBI" id="CHEBI:456216"/>
        <dbReference type="EC" id="2.7.11.1"/>
    </reaction>
</comment>
<evidence type="ECO:0000256" key="11">
    <source>
        <dbReference type="ARBA" id="ARBA00022787"/>
    </source>
</evidence>
<dbReference type="SUPFAM" id="SSF56112">
    <property type="entry name" value="Protein kinase-like (PK-like)"/>
    <property type="match status" value="1"/>
</dbReference>
<evidence type="ECO:0000256" key="12">
    <source>
        <dbReference type="ARBA" id="ARBA00022792"/>
    </source>
</evidence>
<dbReference type="GO" id="GO:0005743">
    <property type="term" value="C:mitochondrial inner membrane"/>
    <property type="evidence" value="ECO:0007669"/>
    <property type="project" value="UniProtKB-SubCell"/>
</dbReference>
<dbReference type="Gene3D" id="1.10.510.10">
    <property type="entry name" value="Transferase(Phosphotransferase) domain 1"/>
    <property type="match status" value="1"/>
</dbReference>
<dbReference type="KEGG" id="aten:116303573"/>
<dbReference type="AlphaFoldDB" id="A0A6P8IQ29"/>
<dbReference type="FunCoup" id="A0A6P8IQ29">
    <property type="interactions" value="693"/>
</dbReference>
<dbReference type="RefSeq" id="XP_031569002.1">
    <property type="nucleotide sequence ID" value="XM_031713142.1"/>
</dbReference>
<keyword evidence="12" id="KW-0472">Membrane</keyword>
<dbReference type="GO" id="GO:0090141">
    <property type="term" value="P:positive regulation of mitochondrial fission"/>
    <property type="evidence" value="ECO:0007669"/>
    <property type="project" value="TreeGrafter"/>
</dbReference>
<evidence type="ECO:0000256" key="14">
    <source>
        <dbReference type="ARBA" id="ARBA00022842"/>
    </source>
</evidence>
<evidence type="ECO:0000256" key="6">
    <source>
        <dbReference type="ARBA" id="ARBA00022527"/>
    </source>
</evidence>
<dbReference type="SMART" id="SM00220">
    <property type="entry name" value="S_TKc"/>
    <property type="match status" value="1"/>
</dbReference>
<evidence type="ECO:0000256" key="4">
    <source>
        <dbReference type="ARBA" id="ARBA00004572"/>
    </source>
</evidence>
<evidence type="ECO:0000256" key="8">
    <source>
        <dbReference type="ARBA" id="ARBA00022723"/>
    </source>
</evidence>
<evidence type="ECO:0000256" key="9">
    <source>
        <dbReference type="ARBA" id="ARBA00022741"/>
    </source>
</evidence>
<dbReference type="EC" id="2.7.11.1" evidence="5"/>
<keyword evidence="11" id="KW-1000">Mitochondrion outer membrane</keyword>
<evidence type="ECO:0000259" key="19">
    <source>
        <dbReference type="PROSITE" id="PS50011"/>
    </source>
</evidence>
<dbReference type="GO" id="GO:0042981">
    <property type="term" value="P:regulation of apoptotic process"/>
    <property type="evidence" value="ECO:0007669"/>
    <property type="project" value="TreeGrafter"/>
</dbReference>
<dbReference type="GO" id="GO:0000422">
    <property type="term" value="P:autophagy of mitochondrion"/>
    <property type="evidence" value="ECO:0007669"/>
    <property type="project" value="TreeGrafter"/>
</dbReference>
<feature type="domain" description="Protein kinase" evidence="19">
    <location>
        <begin position="168"/>
        <end position="478"/>
    </location>
</feature>
<keyword evidence="20" id="KW-1185">Reference proteome</keyword>
<evidence type="ECO:0000256" key="1">
    <source>
        <dbReference type="ARBA" id="ARBA00001946"/>
    </source>
</evidence>
<evidence type="ECO:0000256" key="15">
    <source>
        <dbReference type="ARBA" id="ARBA00022946"/>
    </source>
</evidence>
<sequence length="550" mass="61929">MSLFRLGKVVIRSVFRRFEVLREVPYSKANQVPLHSQQTKAVAHYGQHSGLVSAPNTTRSSFLTSSLTRAAYQGFVQGRSSLITNYGSIFKGNAIFRLMRRGGIQGPLFAFLGFVCSADLNVKTNECREEEEDFQRLYQWMQHGLRSSQKEKSITSQQDHKNLQLSDYKITDRLGKPSSNSAVYKANRNNEKLAVKMLFNFCSSKTYDLTRKFSKEQEVLSICNKEGEEQSEDSSYIRATPHFNILPVLHSFLDSVPCLPDAKESYPASLPSRHDPSGIGRNRTMFTVMPRMDCTVEEYIASHTLYTRTSTLLLLQLLNGISHLCSLGIAHRDLKTDNLLLDISTLGCPRLLICDFDCCLAEKRLGMKLPFVTQETDRGGNLALMAPEVVTAQPGNGVVIDYSKADAWAAGAIAYELFGSPNPFGLERLDSSLYKETDLPRLKNAPGAVRWVVSNLLRREQHERLSAAQAVTILYVFLFAPAWWLRDRFLVTQGVVLRWLLESSTKMLAVRAQEKKVMSVEKMLQLMFLSRASVEEVIDAVAVVRSLQNN</sequence>
<keyword evidence="7" id="KW-0808">Transferase</keyword>